<comment type="caution">
    <text evidence="2">The sequence shown here is derived from an EMBL/GenBank/DDBJ whole genome shotgun (WGS) entry which is preliminary data.</text>
</comment>
<sequence length="318" mass="35511">MTFFQKNEQLEKLGDRILETAWAEFPSLARNQIALTWIVYDPPVPVNTGGALSAAEFWKYPVRGFSYRGVERIYPASVVKLFYLVAVQEWLETGMIQTSTELERAIRDMIIDSSNDATSLVLDVLTGTTSGPELPPGPFETWKQQRNIVNRYFQSLGWTEMETINVNQKTWGDGPYGRERVFVGEMMENRNMVTTNATARLLHSIVGGVAVESARSQAMMSLMKRSLKLEDDETSNEENQVRGFLGAGLPQKAQLWSKAGWTSSLRHDAAYIEIPGLQPFLLVAFTEGKTNSQNKAILPFLSQQFVAAMGSLSPNGEA</sequence>
<feature type="domain" description="Beta-lactamase class A catalytic" evidence="1">
    <location>
        <begin position="148"/>
        <end position="286"/>
    </location>
</feature>
<dbReference type="Gene3D" id="3.40.710.10">
    <property type="entry name" value="DD-peptidase/beta-lactamase superfamily"/>
    <property type="match status" value="1"/>
</dbReference>
<organism evidence="2 3">
    <name type="scientific">Funiculus sociatus GB2-A5</name>
    <dbReference type="NCBI Taxonomy" id="2933946"/>
    <lineage>
        <taxon>Bacteria</taxon>
        <taxon>Bacillati</taxon>
        <taxon>Cyanobacteriota</taxon>
        <taxon>Cyanophyceae</taxon>
        <taxon>Coleofasciculales</taxon>
        <taxon>Coleofasciculaceae</taxon>
        <taxon>Funiculus</taxon>
    </lineage>
</organism>
<name>A0ABV0JNX3_9CYAN</name>
<dbReference type="InterPro" id="IPR000871">
    <property type="entry name" value="Beta-lactam_class-A"/>
</dbReference>
<proteinExistence type="predicted"/>
<dbReference type="EMBL" id="JAMPKK010000022">
    <property type="protein sequence ID" value="MEP0865126.1"/>
    <property type="molecule type" value="Genomic_DNA"/>
</dbReference>
<evidence type="ECO:0000313" key="3">
    <source>
        <dbReference type="Proteomes" id="UP001442494"/>
    </source>
</evidence>
<dbReference type="Pfam" id="PF13354">
    <property type="entry name" value="Beta-lactamase2"/>
    <property type="match status" value="1"/>
</dbReference>
<dbReference type="PANTHER" id="PTHR35333">
    <property type="entry name" value="BETA-LACTAMASE"/>
    <property type="match status" value="1"/>
</dbReference>
<keyword evidence="3" id="KW-1185">Reference proteome</keyword>
<dbReference type="PANTHER" id="PTHR35333:SF3">
    <property type="entry name" value="BETA-LACTAMASE-TYPE TRANSPEPTIDASE FOLD CONTAINING PROTEIN"/>
    <property type="match status" value="1"/>
</dbReference>
<reference evidence="2 3" key="1">
    <citation type="submission" date="2022-04" db="EMBL/GenBank/DDBJ databases">
        <title>Positive selection, recombination, and allopatry shape intraspecific diversity of widespread and dominant cyanobacteria.</title>
        <authorList>
            <person name="Wei J."/>
            <person name="Shu W."/>
            <person name="Hu C."/>
        </authorList>
    </citation>
    <scope>NUCLEOTIDE SEQUENCE [LARGE SCALE GENOMIC DNA]</scope>
    <source>
        <strain evidence="2 3">GB2-A5</strain>
    </source>
</reference>
<dbReference type="Proteomes" id="UP001442494">
    <property type="component" value="Unassembled WGS sequence"/>
</dbReference>
<dbReference type="InterPro" id="IPR012338">
    <property type="entry name" value="Beta-lactam/transpept-like"/>
</dbReference>
<accession>A0ABV0JNX3</accession>
<protein>
    <submittedName>
        <fullName evidence="2">Class A beta-lactamase-related serine hydrolase</fullName>
    </submittedName>
</protein>
<evidence type="ECO:0000313" key="2">
    <source>
        <dbReference type="EMBL" id="MEP0865126.1"/>
    </source>
</evidence>
<dbReference type="SUPFAM" id="SSF56601">
    <property type="entry name" value="beta-lactamase/transpeptidase-like"/>
    <property type="match status" value="1"/>
</dbReference>
<dbReference type="RefSeq" id="WP_190419087.1">
    <property type="nucleotide sequence ID" value="NZ_JAMPKK010000022.1"/>
</dbReference>
<dbReference type="GO" id="GO:0016787">
    <property type="term" value="F:hydrolase activity"/>
    <property type="evidence" value="ECO:0007669"/>
    <property type="project" value="UniProtKB-KW"/>
</dbReference>
<gene>
    <name evidence="2" type="ORF">NDI37_11680</name>
</gene>
<dbReference type="InterPro" id="IPR045155">
    <property type="entry name" value="Beta-lactam_cat"/>
</dbReference>
<keyword evidence="2" id="KW-0378">Hydrolase</keyword>
<evidence type="ECO:0000259" key="1">
    <source>
        <dbReference type="Pfam" id="PF13354"/>
    </source>
</evidence>